<evidence type="ECO:0000313" key="9">
    <source>
        <dbReference type="Proteomes" id="UP001293593"/>
    </source>
</evidence>
<dbReference type="InterPro" id="IPR001841">
    <property type="entry name" value="Znf_RING"/>
</dbReference>
<keyword evidence="4 6" id="KW-0863">Zinc-finger</keyword>
<dbReference type="CDD" id="cd16454">
    <property type="entry name" value="RING-H2_PA-TM-RING"/>
    <property type="match status" value="1"/>
</dbReference>
<dbReference type="SUPFAM" id="SSF57850">
    <property type="entry name" value="RING/U-box"/>
    <property type="match status" value="1"/>
</dbReference>
<dbReference type="EMBL" id="JAWXYG010000005">
    <property type="protein sequence ID" value="KAK4272921.1"/>
    <property type="molecule type" value="Genomic_DNA"/>
</dbReference>
<sequence length="274" mass="30480">MEERATILAAISTLPPSQLSHLSLSLLSATDGHRLRLSSVLSSPSLFSSTLRHLHSLSLPEKYLLIARHLLSSLRRITTHFLLSDLTTLPPPPMSTAAIRETDLNAVLLLLCFCETHQHHPTVLEENYSDWRVSLCNIFSDKLLTAAFSPVGASPWTALAPYVDMVSRSWRLVRASCGGGKKGASPETVMGLPAVEVKEGGRECVICKEEMKVGKEVCELPCEHLFHWSCILPWLNNTDTCPCCRHRLPSDDVFGEIQRIWDMLIKSSDRQSLV</sequence>
<dbReference type="InterPro" id="IPR013083">
    <property type="entry name" value="Znf_RING/FYVE/PHD"/>
</dbReference>
<protein>
    <recommendedName>
        <fullName evidence="2">RING-type E3 ubiquitin transferase</fullName>
        <ecNumber evidence="2">2.3.2.27</ecNumber>
    </recommendedName>
</protein>
<dbReference type="GO" id="GO:0005737">
    <property type="term" value="C:cytoplasm"/>
    <property type="evidence" value="ECO:0007669"/>
    <property type="project" value="TreeGrafter"/>
</dbReference>
<comment type="catalytic activity">
    <reaction evidence="1">
        <text>S-ubiquitinyl-[E2 ubiquitin-conjugating enzyme]-L-cysteine + [acceptor protein]-L-lysine = [E2 ubiquitin-conjugating enzyme]-L-cysteine + N(6)-ubiquitinyl-[acceptor protein]-L-lysine.</text>
        <dbReference type="EC" id="2.3.2.27"/>
    </reaction>
</comment>
<dbReference type="SMART" id="SM00184">
    <property type="entry name" value="RING"/>
    <property type="match status" value="1"/>
</dbReference>
<proteinExistence type="predicted"/>
<dbReference type="PROSITE" id="PS50089">
    <property type="entry name" value="ZF_RING_2"/>
    <property type="match status" value="1"/>
</dbReference>
<dbReference type="GO" id="GO:0008270">
    <property type="term" value="F:zinc ion binding"/>
    <property type="evidence" value="ECO:0007669"/>
    <property type="project" value="UniProtKB-KW"/>
</dbReference>
<dbReference type="GO" id="GO:0016567">
    <property type="term" value="P:protein ubiquitination"/>
    <property type="evidence" value="ECO:0007669"/>
    <property type="project" value="TreeGrafter"/>
</dbReference>
<name>A0AAE1MTF2_9FABA</name>
<evidence type="ECO:0000259" key="7">
    <source>
        <dbReference type="PROSITE" id="PS50089"/>
    </source>
</evidence>
<keyword evidence="5" id="KW-0862">Zinc</keyword>
<dbReference type="PANTHER" id="PTHR15710:SF67">
    <property type="entry name" value="E3 UBIQUITIN-PROTEIN LIGASE SGR9, AMYLOPLASTIC"/>
    <property type="match status" value="1"/>
</dbReference>
<dbReference type="AlphaFoldDB" id="A0AAE1MTF2"/>
<keyword evidence="9" id="KW-1185">Reference proteome</keyword>
<dbReference type="Gene3D" id="3.30.40.10">
    <property type="entry name" value="Zinc/RING finger domain, C3HC4 (zinc finger)"/>
    <property type="match status" value="1"/>
</dbReference>
<keyword evidence="3" id="KW-0479">Metal-binding</keyword>
<dbReference type="Pfam" id="PF13639">
    <property type="entry name" value="zf-RING_2"/>
    <property type="match status" value="1"/>
</dbReference>
<dbReference type="Proteomes" id="UP001293593">
    <property type="component" value="Unassembled WGS sequence"/>
</dbReference>
<dbReference type="EC" id="2.3.2.27" evidence="2"/>
<gene>
    <name evidence="8" type="ORF">QN277_021411</name>
</gene>
<evidence type="ECO:0000256" key="5">
    <source>
        <dbReference type="ARBA" id="ARBA00022833"/>
    </source>
</evidence>
<reference evidence="8" key="1">
    <citation type="submission" date="2023-10" db="EMBL/GenBank/DDBJ databases">
        <title>Chromosome-level genome of the transformable northern wattle, Acacia crassicarpa.</title>
        <authorList>
            <person name="Massaro I."/>
            <person name="Sinha N.R."/>
            <person name="Poethig S."/>
            <person name="Leichty A.R."/>
        </authorList>
    </citation>
    <scope>NUCLEOTIDE SEQUENCE</scope>
    <source>
        <strain evidence="8">Acra3RX</strain>
        <tissue evidence="8">Leaf</tissue>
    </source>
</reference>
<evidence type="ECO:0000256" key="4">
    <source>
        <dbReference type="ARBA" id="ARBA00022771"/>
    </source>
</evidence>
<evidence type="ECO:0000256" key="1">
    <source>
        <dbReference type="ARBA" id="ARBA00000900"/>
    </source>
</evidence>
<comment type="caution">
    <text evidence="8">The sequence shown here is derived from an EMBL/GenBank/DDBJ whole genome shotgun (WGS) entry which is preliminary data.</text>
</comment>
<feature type="domain" description="RING-type" evidence="7">
    <location>
        <begin position="204"/>
        <end position="245"/>
    </location>
</feature>
<evidence type="ECO:0000256" key="2">
    <source>
        <dbReference type="ARBA" id="ARBA00012483"/>
    </source>
</evidence>
<evidence type="ECO:0000256" key="6">
    <source>
        <dbReference type="PROSITE-ProRule" id="PRU00175"/>
    </source>
</evidence>
<dbReference type="PANTHER" id="PTHR15710">
    <property type="entry name" value="E3 UBIQUITIN-PROTEIN LIGASE PRAJA"/>
    <property type="match status" value="1"/>
</dbReference>
<evidence type="ECO:0000313" key="8">
    <source>
        <dbReference type="EMBL" id="KAK4272921.1"/>
    </source>
</evidence>
<accession>A0AAE1MTF2</accession>
<evidence type="ECO:0000256" key="3">
    <source>
        <dbReference type="ARBA" id="ARBA00022723"/>
    </source>
</evidence>
<dbReference type="GO" id="GO:0061630">
    <property type="term" value="F:ubiquitin protein ligase activity"/>
    <property type="evidence" value="ECO:0007669"/>
    <property type="project" value="UniProtKB-EC"/>
</dbReference>
<organism evidence="8 9">
    <name type="scientific">Acacia crassicarpa</name>
    <name type="common">northern wattle</name>
    <dbReference type="NCBI Taxonomy" id="499986"/>
    <lineage>
        <taxon>Eukaryota</taxon>
        <taxon>Viridiplantae</taxon>
        <taxon>Streptophyta</taxon>
        <taxon>Embryophyta</taxon>
        <taxon>Tracheophyta</taxon>
        <taxon>Spermatophyta</taxon>
        <taxon>Magnoliopsida</taxon>
        <taxon>eudicotyledons</taxon>
        <taxon>Gunneridae</taxon>
        <taxon>Pentapetalae</taxon>
        <taxon>rosids</taxon>
        <taxon>fabids</taxon>
        <taxon>Fabales</taxon>
        <taxon>Fabaceae</taxon>
        <taxon>Caesalpinioideae</taxon>
        <taxon>mimosoid clade</taxon>
        <taxon>Acacieae</taxon>
        <taxon>Acacia</taxon>
    </lineage>
</organism>